<dbReference type="EMBL" id="FTMD01000001">
    <property type="protein sequence ID" value="SIP96372.1"/>
    <property type="molecule type" value="Genomic_DNA"/>
</dbReference>
<dbReference type="InterPro" id="IPR000873">
    <property type="entry name" value="AMP-dep_synth/lig_dom"/>
</dbReference>
<dbReference type="GO" id="GO:0016405">
    <property type="term" value="F:CoA-ligase activity"/>
    <property type="evidence" value="ECO:0007669"/>
    <property type="project" value="InterPro"/>
</dbReference>
<keyword evidence="5" id="KW-1185">Reference proteome</keyword>
<dbReference type="InterPro" id="IPR042099">
    <property type="entry name" value="ANL_N_sf"/>
</dbReference>
<dbReference type="Gene3D" id="3.40.50.12780">
    <property type="entry name" value="N-terminal domain of ligase-like"/>
    <property type="match status" value="1"/>
</dbReference>
<evidence type="ECO:0000259" key="3">
    <source>
        <dbReference type="Pfam" id="PF13193"/>
    </source>
</evidence>
<keyword evidence="1 4" id="KW-0436">Ligase</keyword>
<feature type="domain" description="AMP-binding enzyme C-terminal" evidence="3">
    <location>
        <begin position="431"/>
        <end position="509"/>
    </location>
</feature>
<dbReference type="PANTHER" id="PTHR43352:SF1">
    <property type="entry name" value="ANTHRANILATE--COA LIGASE"/>
    <property type="match status" value="1"/>
</dbReference>
<dbReference type="OrthoDB" id="9766486at2"/>
<dbReference type="AlphaFoldDB" id="A0A1N6NWM9"/>
<dbReference type="GO" id="GO:0044550">
    <property type="term" value="P:secondary metabolite biosynthetic process"/>
    <property type="evidence" value="ECO:0007669"/>
    <property type="project" value="TreeGrafter"/>
</dbReference>
<dbReference type="InterPro" id="IPR011957">
    <property type="entry name" value="Benz_CoA_lig"/>
</dbReference>
<dbReference type="STRING" id="34027.SAMN05421829_101485"/>
<name>A0A1N6NWM9_9RHOO</name>
<dbReference type="GO" id="GO:0016878">
    <property type="term" value="F:acid-thiol ligase activity"/>
    <property type="evidence" value="ECO:0007669"/>
    <property type="project" value="TreeGrafter"/>
</dbReference>
<reference evidence="5" key="1">
    <citation type="submission" date="2017-01" db="EMBL/GenBank/DDBJ databases">
        <authorList>
            <person name="Varghese N."/>
            <person name="Submissions S."/>
        </authorList>
    </citation>
    <scope>NUCLEOTIDE SEQUENCE [LARGE SCALE GENOMIC DNA]</scope>
    <source>
        <strain evidence="5">ATCC 51758</strain>
    </source>
</reference>
<dbReference type="Pfam" id="PF13193">
    <property type="entry name" value="AMP-binding_C"/>
    <property type="match status" value="1"/>
</dbReference>
<dbReference type="RefSeq" id="WP_084204922.1">
    <property type="nucleotide sequence ID" value="NZ_FTMD01000001.1"/>
</dbReference>
<accession>A0A1N6NWM9</accession>
<dbReference type="Proteomes" id="UP000186819">
    <property type="component" value="Unassembled WGS sequence"/>
</dbReference>
<dbReference type="InterPro" id="IPR025110">
    <property type="entry name" value="AMP-bd_C"/>
</dbReference>
<dbReference type="Gene3D" id="3.30.300.30">
    <property type="match status" value="1"/>
</dbReference>
<dbReference type="PANTHER" id="PTHR43352">
    <property type="entry name" value="ACETYL-COA SYNTHETASE"/>
    <property type="match status" value="1"/>
</dbReference>
<evidence type="ECO:0000313" key="5">
    <source>
        <dbReference type="Proteomes" id="UP000186819"/>
    </source>
</evidence>
<evidence type="ECO:0000313" key="4">
    <source>
        <dbReference type="EMBL" id="SIP96372.1"/>
    </source>
</evidence>
<proteinExistence type="predicted"/>
<dbReference type="Pfam" id="PF00501">
    <property type="entry name" value="AMP-binding"/>
    <property type="match status" value="1"/>
</dbReference>
<dbReference type="InterPro" id="IPR045851">
    <property type="entry name" value="AMP-bd_C_sf"/>
</dbReference>
<evidence type="ECO:0000256" key="1">
    <source>
        <dbReference type="ARBA" id="ARBA00022598"/>
    </source>
</evidence>
<evidence type="ECO:0000259" key="2">
    <source>
        <dbReference type="Pfam" id="PF00501"/>
    </source>
</evidence>
<dbReference type="SUPFAM" id="SSF56801">
    <property type="entry name" value="Acetyl-CoA synthetase-like"/>
    <property type="match status" value="1"/>
</dbReference>
<gene>
    <name evidence="4" type="ORF">SAMN05421829_101485</name>
</gene>
<organism evidence="4 5">
    <name type="scientific">Aromatoleum tolulyticum</name>
    <dbReference type="NCBI Taxonomy" id="34027"/>
    <lineage>
        <taxon>Bacteria</taxon>
        <taxon>Pseudomonadati</taxon>
        <taxon>Pseudomonadota</taxon>
        <taxon>Betaproteobacteria</taxon>
        <taxon>Rhodocyclales</taxon>
        <taxon>Rhodocyclaceae</taxon>
        <taxon>Aromatoleum</taxon>
    </lineage>
</organism>
<protein>
    <submittedName>
        <fullName evidence="4">Benzoate-CoA ligase</fullName>
    </submittedName>
</protein>
<dbReference type="GO" id="GO:0005524">
    <property type="term" value="F:ATP binding"/>
    <property type="evidence" value="ECO:0007669"/>
    <property type="project" value="InterPro"/>
</dbReference>
<sequence>MSFDNTARCGAMNAADEIIGRPLALGLAGQPAIVGAGRSVTYGELDALVNRTGNAMKAHGVARGERVLFLMDDSPEMVAAYLGTMRIGAVAVALNVRLAPRDVRYVIEDSDCRLLFVDAEFAHLYHEIAAELANPPQLVVRGAAPRSGGVPLDEFLAGQPETLASEPAAPDDIAFWVYSSGTTGRPKAVMHAHACVLIAERMEAEYFGVRPGDRIFATSKMFFGWALGHSLMGGLRCGATVVVAAGWPDPVRMIQVVEEHRPTIFFSTPVMYRNLLREGAGGSEAFRDVRHFLSAGEKLPETLYQSWLEATGKPLVDGIGASETIFLFLVNDGGVQRPGSCGKPVPWAEVRLVDETGGDIVEPGVPGQIAIRMTSQFSGYWKQPEQTKRALRDGWYFPGDMFSFDRDGYWYHNGRADDMLKISGQWVSPSEIEACAMTAPGVAEAVVVGVPQEDGLTRLVLVAVAKEPSASHSRLSTQVQDTLMANLSIYKCPRTVRFVDELPRTATGKIQKFRLRELLQAGRL</sequence>
<dbReference type="NCBIfam" id="TIGR02262">
    <property type="entry name" value="benz_CoA_lig"/>
    <property type="match status" value="1"/>
</dbReference>
<feature type="domain" description="AMP-dependent synthetase/ligase" evidence="2">
    <location>
        <begin position="29"/>
        <end position="381"/>
    </location>
</feature>